<dbReference type="RefSeq" id="WP_404545890.1">
    <property type="nucleotide sequence ID" value="NZ_JADIKJ010000004.1"/>
</dbReference>
<protein>
    <submittedName>
        <fullName evidence="5">Class I SAM-dependent methyltransferase</fullName>
    </submittedName>
</protein>
<gene>
    <name evidence="5" type="ORF">ISP15_05410</name>
</gene>
<evidence type="ECO:0000256" key="1">
    <source>
        <dbReference type="ARBA" id="ARBA00022603"/>
    </source>
</evidence>
<name>A0ABW8JIR6_9GAMM</name>
<dbReference type="CDD" id="cd02440">
    <property type="entry name" value="AdoMet_MTases"/>
    <property type="match status" value="1"/>
</dbReference>
<keyword evidence="2" id="KW-0808">Transferase</keyword>
<dbReference type="EMBL" id="JADIKJ010000004">
    <property type="protein sequence ID" value="MFK2899767.1"/>
    <property type="molecule type" value="Genomic_DNA"/>
</dbReference>
<sequence length="282" mass="31406">MATSALKVLLDCLEQDRSWRAPDQLQRRVDALDRLESCLIHVQAMLEPSLYRRVEAIQLELEAINRMLYRSIRDEIRRGAGVQALLPWMTVPEDGFDQDGYDHLDALASGVLQLAEPEGDIADPLPGMVFYQPTPARHIFDFIRHASLGERDVLIDLGSGLGHVPLLAAACTPARCVGIEREPAYVASARQAALALKLGNATFLQQDARSADVSEGTVFYLYTPFTGVVLRSVLDMLRREARRREIRLGTFGPCTSFIAQEAWLRAEGRCTEQRVAMFHSAG</sequence>
<evidence type="ECO:0000259" key="4">
    <source>
        <dbReference type="Pfam" id="PF13847"/>
    </source>
</evidence>
<feature type="domain" description="Methyltransferase" evidence="4">
    <location>
        <begin position="153"/>
        <end position="212"/>
    </location>
</feature>
<keyword evidence="6" id="KW-1185">Reference proteome</keyword>
<dbReference type="Proteomes" id="UP001620461">
    <property type="component" value="Unassembled WGS sequence"/>
</dbReference>
<accession>A0ABW8JIR6</accession>
<evidence type="ECO:0000313" key="5">
    <source>
        <dbReference type="EMBL" id="MFK2899767.1"/>
    </source>
</evidence>
<organism evidence="5 6">
    <name type="scientific">Dyella jejuensis</name>
    <dbReference type="NCBI Taxonomy" id="1432009"/>
    <lineage>
        <taxon>Bacteria</taxon>
        <taxon>Pseudomonadati</taxon>
        <taxon>Pseudomonadota</taxon>
        <taxon>Gammaproteobacteria</taxon>
        <taxon>Lysobacterales</taxon>
        <taxon>Rhodanobacteraceae</taxon>
        <taxon>Dyella</taxon>
    </lineage>
</organism>
<dbReference type="InterPro" id="IPR026170">
    <property type="entry name" value="FAM173A/B"/>
</dbReference>
<evidence type="ECO:0000256" key="2">
    <source>
        <dbReference type="ARBA" id="ARBA00022679"/>
    </source>
</evidence>
<dbReference type="InterPro" id="IPR029063">
    <property type="entry name" value="SAM-dependent_MTases_sf"/>
</dbReference>
<evidence type="ECO:0000313" key="6">
    <source>
        <dbReference type="Proteomes" id="UP001620461"/>
    </source>
</evidence>
<proteinExistence type="predicted"/>
<dbReference type="Gene3D" id="3.40.50.150">
    <property type="entry name" value="Vaccinia Virus protein VP39"/>
    <property type="match status" value="1"/>
</dbReference>
<dbReference type="GO" id="GO:0008168">
    <property type="term" value="F:methyltransferase activity"/>
    <property type="evidence" value="ECO:0007669"/>
    <property type="project" value="UniProtKB-KW"/>
</dbReference>
<dbReference type="Pfam" id="PF13847">
    <property type="entry name" value="Methyltransf_31"/>
    <property type="match status" value="1"/>
</dbReference>
<dbReference type="GO" id="GO:0032259">
    <property type="term" value="P:methylation"/>
    <property type="evidence" value="ECO:0007669"/>
    <property type="project" value="UniProtKB-KW"/>
</dbReference>
<dbReference type="PANTHER" id="PTHR13610:SF11">
    <property type="entry name" value="METHYLTRANSFERASE DOMAIN-CONTAINING PROTEIN"/>
    <property type="match status" value="1"/>
</dbReference>
<comment type="caution">
    <text evidence="5">The sequence shown here is derived from an EMBL/GenBank/DDBJ whole genome shotgun (WGS) entry which is preliminary data.</text>
</comment>
<dbReference type="SUPFAM" id="SSF53335">
    <property type="entry name" value="S-adenosyl-L-methionine-dependent methyltransferases"/>
    <property type="match status" value="1"/>
</dbReference>
<dbReference type="PANTHER" id="PTHR13610">
    <property type="entry name" value="METHYLTRANSFERASE DOMAIN-CONTAINING PROTEIN"/>
    <property type="match status" value="1"/>
</dbReference>
<keyword evidence="3" id="KW-0949">S-adenosyl-L-methionine</keyword>
<reference evidence="5 6" key="1">
    <citation type="submission" date="2020-10" db="EMBL/GenBank/DDBJ databases">
        <title>Phylogeny of dyella-like bacteria.</title>
        <authorList>
            <person name="Fu J."/>
        </authorList>
    </citation>
    <scope>NUCLEOTIDE SEQUENCE [LARGE SCALE GENOMIC DNA]</scope>
    <source>
        <strain evidence="5 6">JP1</strain>
    </source>
</reference>
<keyword evidence="1 5" id="KW-0489">Methyltransferase</keyword>
<dbReference type="InterPro" id="IPR025714">
    <property type="entry name" value="Methyltranfer_dom"/>
</dbReference>
<evidence type="ECO:0000256" key="3">
    <source>
        <dbReference type="ARBA" id="ARBA00022691"/>
    </source>
</evidence>